<dbReference type="EMBL" id="CP059404">
    <property type="protein sequence ID" value="QNE90569.1"/>
    <property type="molecule type" value="Genomic_DNA"/>
</dbReference>
<dbReference type="GO" id="GO:0030976">
    <property type="term" value="F:thiamine pyrophosphate binding"/>
    <property type="evidence" value="ECO:0007669"/>
    <property type="project" value="UniProtKB-UniRule"/>
</dbReference>
<accession>A0A7G7CSK3</accession>
<dbReference type="GO" id="GO:0009234">
    <property type="term" value="P:menaquinone biosynthetic process"/>
    <property type="evidence" value="ECO:0007669"/>
    <property type="project" value="UniProtKB-UniRule"/>
</dbReference>
<keyword evidence="11" id="KW-1185">Reference proteome</keyword>
<dbReference type="UniPathway" id="UPA00079"/>
<comment type="similarity">
    <text evidence="6">Belongs to the TPP enzyme family. MenD subfamily.</text>
</comment>
<protein>
    <recommendedName>
        <fullName evidence="6">2-succinyl-5-enolpyruvyl-6-hydroxy-3-cyclohexene-1-carboxylate synthase</fullName>
        <shortName evidence="6">SEPHCHC synthase</shortName>
        <ecNumber evidence="6">2.2.1.9</ecNumber>
    </recommendedName>
    <alternativeName>
        <fullName evidence="6">Menaquinone biosynthesis protein MenD</fullName>
    </alternativeName>
</protein>
<keyword evidence="1 6" id="KW-0808">Transferase</keyword>
<dbReference type="Pfam" id="PF02776">
    <property type="entry name" value="TPP_enzyme_N"/>
    <property type="match status" value="1"/>
</dbReference>
<dbReference type="Gene3D" id="3.40.50.970">
    <property type="match status" value="2"/>
</dbReference>
<comment type="cofactor">
    <cofactor evidence="6">
        <name>Mg(2+)</name>
        <dbReference type="ChEBI" id="CHEBI:18420"/>
    </cofactor>
    <cofactor evidence="6">
        <name>Mn(2+)</name>
        <dbReference type="ChEBI" id="CHEBI:29035"/>
    </cofactor>
</comment>
<evidence type="ECO:0000256" key="6">
    <source>
        <dbReference type="HAMAP-Rule" id="MF_01659"/>
    </source>
</evidence>
<evidence type="ECO:0000256" key="5">
    <source>
        <dbReference type="ARBA" id="ARBA00023211"/>
    </source>
</evidence>
<dbReference type="CDD" id="cd02009">
    <property type="entry name" value="TPP_SHCHC_synthase"/>
    <property type="match status" value="1"/>
</dbReference>
<evidence type="ECO:0000256" key="1">
    <source>
        <dbReference type="ARBA" id="ARBA00022679"/>
    </source>
</evidence>
<dbReference type="PIRSF" id="PIRSF004983">
    <property type="entry name" value="MenD"/>
    <property type="match status" value="1"/>
</dbReference>
<comment type="function">
    <text evidence="6">Catalyzes the thiamine diphosphate-dependent decarboxylation of 2-oxoglutarate and the subsequent addition of the resulting succinic semialdehyde-thiamine pyrophosphate anion to isochorismate to yield 2-succinyl-5-enolpyruvyl-6-hydroxy-3-cyclohexene-1-carboxylate (SEPHCHC).</text>
</comment>
<evidence type="ECO:0000256" key="7">
    <source>
        <dbReference type="SAM" id="MobiDB-lite"/>
    </source>
</evidence>
<comment type="catalytic activity">
    <reaction evidence="6">
        <text>isochorismate + 2-oxoglutarate + H(+) = 5-enolpyruvoyl-6-hydroxy-2-succinyl-cyclohex-3-ene-1-carboxylate + CO2</text>
        <dbReference type="Rhea" id="RHEA:25593"/>
        <dbReference type="ChEBI" id="CHEBI:15378"/>
        <dbReference type="ChEBI" id="CHEBI:16526"/>
        <dbReference type="ChEBI" id="CHEBI:16810"/>
        <dbReference type="ChEBI" id="CHEBI:29780"/>
        <dbReference type="ChEBI" id="CHEBI:58818"/>
        <dbReference type="EC" id="2.2.1.9"/>
    </reaction>
</comment>
<dbReference type="Proteomes" id="UP000515743">
    <property type="component" value="Chromosome"/>
</dbReference>
<sequence>MPPTVPTFAGLPNDDANNVAEPQQPGREPVSATELAQQVAALLSRHVTDVVLCPGSRNAPLALALLARRDIRVHTRLDERSAAFLALGMARVKRRHVAVVMTSGSAVANTLPAVVEAHHAHVPLVVLSADRPERLVGTGAPQTIQQQGIFGDFAQTTQIATAEDVMYVSQRLTQDTVVHLNIALDVPLVGDEPPVEPTDFTQRLAPAPRPVNHGEVEVDLSRNTLVIAGDEAWEVEGLQDVPTIAEPSAPAPYHPVHPLAAGVFRRDHVSANDYVVNTKVEQVVVVGHPTLHRGVLALLSDPDVELVCLSRTADFTNPRGDKARLGTTVKVTGEPSRDWLKICDGASRIGADAVRENLAKEDFGFTGLHVAAAVADTLAVEDSFFVGSSNPVRDASLVGLPFDGVETHSPRGAAGIDGNVSQAIGVALAVQSRDADLPRAPRTVALVGDVTFLHDIGGLLIGLDEVRPENLTIVVANDDGGGIFETLEQGGEAFRGQFEKAFGTPHGAQLAELCAGYGVDHVAVTTPQELLDTLADLKERSTGITVVEAKTTRATRRALNEALHAQAGF</sequence>
<evidence type="ECO:0000256" key="3">
    <source>
        <dbReference type="ARBA" id="ARBA00022842"/>
    </source>
</evidence>
<evidence type="ECO:0000259" key="8">
    <source>
        <dbReference type="Pfam" id="PF02775"/>
    </source>
</evidence>
<dbReference type="UniPathway" id="UPA01057">
    <property type="reaction ID" value="UER00164"/>
</dbReference>
<dbReference type="KEGG" id="cik:H0194_07215"/>
<dbReference type="Pfam" id="PF02775">
    <property type="entry name" value="TPP_enzyme_C"/>
    <property type="match status" value="1"/>
</dbReference>
<dbReference type="InterPro" id="IPR029061">
    <property type="entry name" value="THDP-binding"/>
</dbReference>
<evidence type="ECO:0000313" key="11">
    <source>
        <dbReference type="Proteomes" id="UP000515743"/>
    </source>
</evidence>
<comment type="subunit">
    <text evidence="6">Homodimer.</text>
</comment>
<dbReference type="GO" id="GO:0070204">
    <property type="term" value="F:2-succinyl-5-enolpyruvyl-6-hydroxy-3-cyclohexene-1-carboxylic-acid synthase activity"/>
    <property type="evidence" value="ECO:0007669"/>
    <property type="project" value="UniProtKB-UniRule"/>
</dbReference>
<keyword evidence="4 6" id="KW-0786">Thiamine pyrophosphate</keyword>
<keyword evidence="6" id="KW-0474">Menaquinone biosynthesis</keyword>
<dbReference type="AlphaFoldDB" id="A0A7G7CSK3"/>
<evidence type="ECO:0000259" key="9">
    <source>
        <dbReference type="Pfam" id="PF02776"/>
    </source>
</evidence>
<dbReference type="InterPro" id="IPR011766">
    <property type="entry name" value="TPP_enzyme_TPP-bd"/>
</dbReference>
<dbReference type="GO" id="GO:0030145">
    <property type="term" value="F:manganese ion binding"/>
    <property type="evidence" value="ECO:0007669"/>
    <property type="project" value="UniProtKB-UniRule"/>
</dbReference>
<comment type="pathway">
    <text evidence="6">Quinol/quinone metabolism; 1,4-dihydroxy-2-naphthoate biosynthesis; 1,4-dihydroxy-2-naphthoate from chorismate: step 2/7.</text>
</comment>
<comment type="pathway">
    <text evidence="6">Quinol/quinone metabolism; menaquinone biosynthesis.</text>
</comment>
<dbReference type="PANTHER" id="PTHR42916:SF1">
    <property type="entry name" value="PROTEIN PHYLLO, CHLOROPLASTIC"/>
    <property type="match status" value="1"/>
</dbReference>
<keyword evidence="5 6" id="KW-0464">Manganese</keyword>
<feature type="domain" description="Thiamine pyrophosphate enzyme N-terminal TPP-binding" evidence="9">
    <location>
        <begin position="35"/>
        <end position="148"/>
    </location>
</feature>
<dbReference type="InterPro" id="IPR004433">
    <property type="entry name" value="MenaQ_synth_MenD"/>
</dbReference>
<feature type="domain" description="Thiamine pyrophosphate enzyme TPP-binding" evidence="8">
    <location>
        <begin position="420"/>
        <end position="548"/>
    </location>
</feature>
<dbReference type="HAMAP" id="MF_01659">
    <property type="entry name" value="MenD"/>
    <property type="match status" value="1"/>
</dbReference>
<dbReference type="EC" id="2.2.1.9" evidence="6"/>
<gene>
    <name evidence="6" type="primary">menD</name>
    <name evidence="10" type="ORF">H0194_07215</name>
</gene>
<proteinExistence type="inferred from homology"/>
<dbReference type="GO" id="GO:0000287">
    <property type="term" value="F:magnesium ion binding"/>
    <property type="evidence" value="ECO:0007669"/>
    <property type="project" value="UniProtKB-UniRule"/>
</dbReference>
<comment type="cofactor">
    <cofactor evidence="6">
        <name>thiamine diphosphate</name>
        <dbReference type="ChEBI" id="CHEBI:58937"/>
    </cofactor>
    <text evidence="6">Binds 1 thiamine pyrophosphate per subunit.</text>
</comment>
<dbReference type="NCBIfam" id="TIGR00173">
    <property type="entry name" value="menD"/>
    <property type="match status" value="1"/>
</dbReference>
<evidence type="ECO:0000256" key="2">
    <source>
        <dbReference type="ARBA" id="ARBA00022723"/>
    </source>
</evidence>
<keyword evidence="3 6" id="KW-0460">Magnesium</keyword>
<dbReference type="InterPro" id="IPR012001">
    <property type="entry name" value="Thiamin_PyroP_enz_TPP-bd_dom"/>
</dbReference>
<organism evidence="10 11">
    <name type="scientific">Corynebacterium incognita</name>
    <dbReference type="NCBI Taxonomy" id="2754725"/>
    <lineage>
        <taxon>Bacteria</taxon>
        <taxon>Bacillati</taxon>
        <taxon>Actinomycetota</taxon>
        <taxon>Actinomycetes</taxon>
        <taxon>Mycobacteriales</taxon>
        <taxon>Corynebacteriaceae</taxon>
        <taxon>Corynebacterium</taxon>
    </lineage>
</organism>
<reference evidence="10 11" key="1">
    <citation type="submission" date="2020-07" db="EMBL/GenBank/DDBJ databases">
        <title>Complete genome and description of Corynebacterium incognita strain Marseille-Q3630 sp. nov.</title>
        <authorList>
            <person name="Boxberger M."/>
        </authorList>
    </citation>
    <scope>NUCLEOTIDE SEQUENCE [LARGE SCALE GENOMIC DNA]</scope>
    <source>
        <strain evidence="10 11">Marseille-Q3630</strain>
    </source>
</reference>
<keyword evidence="2 6" id="KW-0479">Metal-binding</keyword>
<dbReference type="SUPFAM" id="SSF52518">
    <property type="entry name" value="Thiamin diphosphate-binding fold (THDP-binding)"/>
    <property type="match status" value="2"/>
</dbReference>
<evidence type="ECO:0000256" key="4">
    <source>
        <dbReference type="ARBA" id="ARBA00023052"/>
    </source>
</evidence>
<name>A0A7G7CSK3_9CORY</name>
<dbReference type="PANTHER" id="PTHR42916">
    <property type="entry name" value="2-SUCCINYL-5-ENOLPYRUVYL-6-HYDROXY-3-CYCLOHEXENE-1-CARBOXYLATE SYNTHASE"/>
    <property type="match status" value="1"/>
</dbReference>
<evidence type="ECO:0000313" key="10">
    <source>
        <dbReference type="EMBL" id="QNE90569.1"/>
    </source>
</evidence>
<feature type="region of interest" description="Disordered" evidence="7">
    <location>
        <begin position="1"/>
        <end position="28"/>
    </location>
</feature>